<gene>
    <name evidence="9" type="primary">ppnK</name>
    <name evidence="8" type="synonym">nadK</name>
    <name evidence="9" type="ORF">PAP_09990</name>
</gene>
<feature type="binding site" evidence="8">
    <location>
        <position position="237"/>
    </location>
    <ligand>
        <name>NAD(+)</name>
        <dbReference type="ChEBI" id="CHEBI:57540"/>
    </ligand>
</feature>
<accession>A0A075LWF2</accession>
<reference evidence="9 10" key="2">
    <citation type="journal article" date="2015" name="Genome Announc.">
        <title>Complete Genome Sequence of Hyperthermophilic Piezophilic Archaeon Palaeococcus pacificus DY20341T, Isolated from Deep-Sea Hydrothermal Sediments.</title>
        <authorList>
            <person name="Zeng X."/>
            <person name="Jebbar M."/>
            <person name="Shao Z."/>
        </authorList>
    </citation>
    <scope>NUCLEOTIDE SEQUENCE [LARGE SCALE GENOMIC DNA]</scope>
    <source>
        <strain evidence="9 10">DY20341</strain>
    </source>
</reference>
<comment type="function">
    <text evidence="8">Involved in the regulation of the intracellular balance of NAD and NADP, and is a key enzyme in the biosynthesis of NADP. Catalyzes specifically the phosphorylation on 2'-hydroxyl of the adenosine moiety of NAD to yield NADP.</text>
</comment>
<dbReference type="STRING" id="1343739.PAP_09990"/>
<sequence length="278" mass="31058">MKFGIVARRDKEEALKLAYRVYDFLKVSDHDVYVDVETYEHFPHFEEADLKPLEEMDVDVIVAIGGDGTILRIEHKVKNNIPILGINMGTLGFLAEVDPSETFFALNKVIEGDYYIDERIKLRVYLNGESNIPDALNEVAILTGIPGKIVHLKYYVDKSLAEEIRADGLIISTPTGSTGYALSAGGPFLDPRIDGVVIAPLAPIALNARPMVVPADSTIDVAVLTKGRDVILTVDGQFYTYIHPEVEISIKKSPRKTKFVRFSKGIYPRYTLKIKKKF</sequence>
<dbReference type="PANTHER" id="PTHR20275">
    <property type="entry name" value="NAD KINASE"/>
    <property type="match status" value="1"/>
</dbReference>
<feature type="binding site" evidence="8">
    <location>
        <begin position="178"/>
        <end position="183"/>
    </location>
    <ligand>
        <name>NAD(+)</name>
        <dbReference type="ChEBI" id="CHEBI:57540"/>
    </ligand>
</feature>
<comment type="catalytic activity">
    <reaction evidence="8">
        <text>NAD(+) + ATP = ADP + NADP(+) + H(+)</text>
        <dbReference type="Rhea" id="RHEA:18629"/>
        <dbReference type="ChEBI" id="CHEBI:15378"/>
        <dbReference type="ChEBI" id="CHEBI:30616"/>
        <dbReference type="ChEBI" id="CHEBI:57540"/>
        <dbReference type="ChEBI" id="CHEBI:58349"/>
        <dbReference type="ChEBI" id="CHEBI:456216"/>
        <dbReference type="EC" id="2.7.1.23"/>
    </reaction>
</comment>
<dbReference type="HAMAP" id="MF_00361">
    <property type="entry name" value="NAD_kinase"/>
    <property type="match status" value="1"/>
</dbReference>
<feature type="binding site" evidence="8">
    <location>
        <position position="167"/>
    </location>
    <ligand>
        <name>NAD(+)</name>
        <dbReference type="ChEBI" id="CHEBI:57540"/>
    </ligand>
</feature>
<dbReference type="EMBL" id="CP006019">
    <property type="protein sequence ID" value="AIF70372.1"/>
    <property type="molecule type" value="Genomic_DNA"/>
</dbReference>
<evidence type="ECO:0000256" key="5">
    <source>
        <dbReference type="ARBA" id="ARBA00022840"/>
    </source>
</evidence>
<keyword evidence="10" id="KW-1185">Reference proteome</keyword>
<reference evidence="10" key="1">
    <citation type="submission" date="2013-06" db="EMBL/GenBank/DDBJ databases">
        <title>Complete Genome Sequence of Hyperthermophilic Palaeococcus pacificus DY20341T, Isolated from a Deep-Sea Hydrothermal Sediments.</title>
        <authorList>
            <person name="Zeng X."/>
            <person name="Shao Z."/>
        </authorList>
    </citation>
    <scope>NUCLEOTIDE SEQUENCE [LARGE SCALE GENOMIC DNA]</scope>
    <source>
        <strain evidence="10">DY20341</strain>
    </source>
</reference>
<dbReference type="OrthoDB" id="77798at2157"/>
<dbReference type="SUPFAM" id="SSF111331">
    <property type="entry name" value="NAD kinase/diacylglycerol kinase-like"/>
    <property type="match status" value="1"/>
</dbReference>
<keyword evidence="7 8" id="KW-0520">NAD</keyword>
<feature type="binding site" evidence="8">
    <location>
        <position position="202"/>
    </location>
    <ligand>
        <name>NAD(+)</name>
        <dbReference type="ChEBI" id="CHEBI:57540"/>
    </ligand>
</feature>
<dbReference type="GO" id="GO:0005524">
    <property type="term" value="F:ATP binding"/>
    <property type="evidence" value="ECO:0007669"/>
    <property type="project" value="UniProtKB-KW"/>
</dbReference>
<keyword evidence="1 8" id="KW-0963">Cytoplasm</keyword>
<feature type="binding site" evidence="8">
    <location>
        <position position="165"/>
    </location>
    <ligand>
        <name>NAD(+)</name>
        <dbReference type="ChEBI" id="CHEBI:57540"/>
    </ligand>
</feature>
<name>A0A075LWF2_9EURY</name>
<proteinExistence type="inferred from homology"/>
<feature type="binding site" evidence="8">
    <location>
        <position position="148"/>
    </location>
    <ligand>
        <name>NAD(+)</name>
        <dbReference type="ChEBI" id="CHEBI:57540"/>
    </ligand>
</feature>
<feature type="binding site" evidence="8">
    <location>
        <position position="72"/>
    </location>
    <ligand>
        <name>NAD(+)</name>
        <dbReference type="ChEBI" id="CHEBI:57540"/>
    </ligand>
</feature>
<protein>
    <recommendedName>
        <fullName evidence="8">NAD kinase</fullName>
        <ecNumber evidence="8">2.7.1.23</ecNumber>
    </recommendedName>
    <alternativeName>
        <fullName evidence="8">ATP-dependent NAD kinase</fullName>
    </alternativeName>
</protein>
<dbReference type="InterPro" id="IPR002504">
    <property type="entry name" value="NADK"/>
</dbReference>
<dbReference type="FunFam" id="2.60.200.30:FF:000009">
    <property type="entry name" value="Poly(P)/ATP NAD kinase"/>
    <property type="match status" value="1"/>
</dbReference>
<dbReference type="GO" id="GO:0006741">
    <property type="term" value="P:NADP+ biosynthetic process"/>
    <property type="evidence" value="ECO:0007669"/>
    <property type="project" value="UniProtKB-UniRule"/>
</dbReference>
<dbReference type="Gene3D" id="2.60.200.30">
    <property type="entry name" value="Probable inorganic polyphosphate/atp-NAD kinase, domain 2"/>
    <property type="match status" value="1"/>
</dbReference>
<evidence type="ECO:0000256" key="3">
    <source>
        <dbReference type="ARBA" id="ARBA00022741"/>
    </source>
</evidence>
<dbReference type="Pfam" id="PF01513">
    <property type="entry name" value="NAD_kinase"/>
    <property type="match status" value="1"/>
</dbReference>
<comment type="similarity">
    <text evidence="8">Belongs to the NAD kinase family.</text>
</comment>
<dbReference type="GeneID" id="24843090"/>
<comment type="subcellular location">
    <subcellularLocation>
        <location evidence="8">Cytoplasm</location>
    </subcellularLocation>
</comment>
<dbReference type="AlphaFoldDB" id="A0A075LWF2"/>
<evidence type="ECO:0000313" key="9">
    <source>
        <dbReference type="EMBL" id="AIF70372.1"/>
    </source>
</evidence>
<evidence type="ECO:0000256" key="2">
    <source>
        <dbReference type="ARBA" id="ARBA00022679"/>
    </source>
</evidence>
<comment type="caution">
    <text evidence="8">Lacks conserved residue(s) required for the propagation of feature annotation.</text>
</comment>
<keyword evidence="5 8" id="KW-0067">ATP-binding</keyword>
<comment type="cofactor">
    <cofactor evidence="8">
        <name>a divalent metal cation</name>
        <dbReference type="ChEBI" id="CHEBI:60240"/>
    </cofactor>
</comment>
<dbReference type="GO" id="GO:0003951">
    <property type="term" value="F:NAD+ kinase activity"/>
    <property type="evidence" value="ECO:0007669"/>
    <property type="project" value="UniProtKB-UniRule"/>
</dbReference>
<feature type="active site" description="Proton acceptor" evidence="8">
    <location>
        <position position="67"/>
    </location>
</feature>
<organism evidence="9 10">
    <name type="scientific">Palaeococcus pacificus DY20341</name>
    <dbReference type="NCBI Taxonomy" id="1343739"/>
    <lineage>
        <taxon>Archaea</taxon>
        <taxon>Methanobacteriati</taxon>
        <taxon>Methanobacteriota</taxon>
        <taxon>Thermococci</taxon>
        <taxon>Thermococcales</taxon>
        <taxon>Thermococcaceae</taxon>
        <taxon>Palaeococcus</taxon>
    </lineage>
</organism>
<feature type="binding site" evidence="8">
    <location>
        <begin position="137"/>
        <end position="138"/>
    </location>
    <ligand>
        <name>NAD(+)</name>
        <dbReference type="ChEBI" id="CHEBI:57540"/>
    </ligand>
</feature>
<dbReference type="InterPro" id="IPR016064">
    <property type="entry name" value="NAD/diacylglycerol_kinase_sf"/>
</dbReference>
<dbReference type="InterPro" id="IPR017437">
    <property type="entry name" value="ATP-NAD_kinase_PpnK-typ_C"/>
</dbReference>
<dbReference type="Pfam" id="PF20143">
    <property type="entry name" value="NAD_kinase_C"/>
    <property type="match status" value="1"/>
</dbReference>
<dbReference type="RefSeq" id="WP_048165827.1">
    <property type="nucleotide sequence ID" value="NZ_CP006019.1"/>
</dbReference>
<keyword evidence="3 8" id="KW-0547">Nucleotide-binding</keyword>
<evidence type="ECO:0000256" key="1">
    <source>
        <dbReference type="ARBA" id="ARBA00022490"/>
    </source>
</evidence>
<keyword evidence="4 8" id="KW-0418">Kinase</keyword>
<evidence type="ECO:0000256" key="7">
    <source>
        <dbReference type="ARBA" id="ARBA00023027"/>
    </source>
</evidence>
<dbReference type="Proteomes" id="UP000027981">
    <property type="component" value="Chromosome"/>
</dbReference>
<evidence type="ECO:0000256" key="8">
    <source>
        <dbReference type="HAMAP-Rule" id="MF_00361"/>
    </source>
</evidence>
<evidence type="ECO:0000313" key="10">
    <source>
        <dbReference type="Proteomes" id="UP000027981"/>
    </source>
</evidence>
<dbReference type="NCBIfam" id="NF002984">
    <property type="entry name" value="PRK03708.1"/>
    <property type="match status" value="1"/>
</dbReference>
<dbReference type="eggNOG" id="arCOG01348">
    <property type="taxonomic scope" value="Archaea"/>
</dbReference>
<dbReference type="InterPro" id="IPR017438">
    <property type="entry name" value="ATP-NAD_kinase_N"/>
</dbReference>
<keyword evidence="6 8" id="KW-0521">NADP</keyword>
<dbReference type="GO" id="GO:0019674">
    <property type="term" value="P:NAD+ metabolic process"/>
    <property type="evidence" value="ECO:0007669"/>
    <property type="project" value="InterPro"/>
</dbReference>
<dbReference type="HOGENOM" id="CLU_008831_0_1_2"/>
<dbReference type="EC" id="2.7.1.23" evidence="8"/>
<feature type="binding site" evidence="8">
    <location>
        <begin position="67"/>
        <end position="68"/>
    </location>
    <ligand>
        <name>NAD(+)</name>
        <dbReference type="ChEBI" id="CHEBI:57540"/>
    </ligand>
</feature>
<dbReference type="GO" id="GO:0046872">
    <property type="term" value="F:metal ion binding"/>
    <property type="evidence" value="ECO:0007669"/>
    <property type="project" value="UniProtKB-UniRule"/>
</dbReference>
<dbReference type="PANTHER" id="PTHR20275:SF43">
    <property type="entry name" value="BIFUNCTIONAL NADP PHOSPHATASE_NAD KINASE"/>
    <property type="match status" value="1"/>
</dbReference>
<evidence type="ECO:0000256" key="4">
    <source>
        <dbReference type="ARBA" id="ARBA00022777"/>
    </source>
</evidence>
<keyword evidence="2 8" id="KW-0808">Transferase</keyword>
<dbReference type="KEGG" id="ppac:PAP_09990"/>
<evidence type="ECO:0000256" key="6">
    <source>
        <dbReference type="ARBA" id="ARBA00022857"/>
    </source>
</evidence>
<dbReference type="Gene3D" id="3.40.50.10330">
    <property type="entry name" value="Probable inorganic polyphosphate/atp-NAD kinase, domain 1"/>
    <property type="match status" value="1"/>
</dbReference>
<dbReference type="GO" id="GO:0005737">
    <property type="term" value="C:cytoplasm"/>
    <property type="evidence" value="ECO:0007669"/>
    <property type="project" value="UniProtKB-SubCell"/>
</dbReference>